<dbReference type="GO" id="GO:0080120">
    <property type="term" value="P:CAAX-box protein maturation"/>
    <property type="evidence" value="ECO:0007669"/>
    <property type="project" value="UniProtKB-ARBA"/>
</dbReference>
<keyword evidence="3" id="KW-0378">Hydrolase</keyword>
<feature type="domain" description="CAAX prenyl protease 2/Lysostaphin resistance protein A-like" evidence="2">
    <location>
        <begin position="67"/>
        <end position="222"/>
    </location>
</feature>
<dbReference type="InterPro" id="IPR003675">
    <property type="entry name" value="Rce1/LyrA-like_dom"/>
</dbReference>
<feature type="transmembrane region" description="Helical" evidence="1">
    <location>
        <begin position="210"/>
        <end position="231"/>
    </location>
</feature>
<keyword evidence="3" id="KW-0645">Protease</keyword>
<organism evidence="3 4">
    <name type="scientific">Dokdonia sinensis</name>
    <dbReference type="NCBI Taxonomy" id="2479847"/>
    <lineage>
        <taxon>Bacteria</taxon>
        <taxon>Pseudomonadati</taxon>
        <taxon>Bacteroidota</taxon>
        <taxon>Flavobacteriia</taxon>
        <taxon>Flavobacteriales</taxon>
        <taxon>Flavobacteriaceae</taxon>
        <taxon>Dokdonia</taxon>
    </lineage>
</organism>
<dbReference type="GO" id="GO:0008237">
    <property type="term" value="F:metallopeptidase activity"/>
    <property type="evidence" value="ECO:0007669"/>
    <property type="project" value="UniProtKB-KW"/>
</dbReference>
<dbReference type="GO" id="GO:0006508">
    <property type="term" value="P:proteolysis"/>
    <property type="evidence" value="ECO:0007669"/>
    <property type="project" value="UniProtKB-KW"/>
</dbReference>
<keyword evidence="3" id="KW-0482">Metalloprotease</keyword>
<evidence type="ECO:0000259" key="2">
    <source>
        <dbReference type="Pfam" id="PF02517"/>
    </source>
</evidence>
<feature type="transmembrane region" description="Helical" evidence="1">
    <location>
        <begin position="66"/>
        <end position="85"/>
    </location>
</feature>
<name>A0A3M0FWU0_9FLAO</name>
<dbReference type="AlphaFoldDB" id="A0A3M0FWU0"/>
<evidence type="ECO:0000256" key="1">
    <source>
        <dbReference type="SAM" id="Phobius"/>
    </source>
</evidence>
<keyword evidence="1" id="KW-0812">Transmembrane</keyword>
<dbReference type="Pfam" id="PF02517">
    <property type="entry name" value="Rce1-like"/>
    <property type="match status" value="1"/>
</dbReference>
<feature type="transmembrane region" description="Helical" evidence="1">
    <location>
        <begin position="157"/>
        <end position="174"/>
    </location>
</feature>
<keyword evidence="1" id="KW-0472">Membrane</keyword>
<reference evidence="3 4" key="1">
    <citation type="submission" date="2018-10" db="EMBL/GenBank/DDBJ databases">
        <title>Dokdonia luteus sp. nov., isolated from sea water.</title>
        <authorList>
            <person name="Zhou L.Y."/>
            <person name="Du Z.J."/>
        </authorList>
    </citation>
    <scope>NUCLEOTIDE SEQUENCE [LARGE SCALE GENOMIC DNA]</scope>
    <source>
        <strain evidence="3 4">SH27</strain>
    </source>
</reference>
<dbReference type="GO" id="GO:0004175">
    <property type="term" value="F:endopeptidase activity"/>
    <property type="evidence" value="ECO:0007669"/>
    <property type="project" value="UniProtKB-ARBA"/>
</dbReference>
<feature type="transmembrane region" description="Helical" evidence="1">
    <location>
        <begin position="119"/>
        <end position="137"/>
    </location>
</feature>
<feature type="transmembrane region" description="Helical" evidence="1">
    <location>
        <begin position="97"/>
        <end position="113"/>
    </location>
</feature>
<gene>
    <name evidence="3" type="ORF">EAX61_12945</name>
</gene>
<protein>
    <submittedName>
        <fullName evidence="3">CPBP family intramembrane metalloprotease</fullName>
    </submittedName>
</protein>
<proteinExistence type="predicted"/>
<dbReference type="Proteomes" id="UP000281985">
    <property type="component" value="Unassembled WGS sequence"/>
</dbReference>
<feature type="transmembrane region" description="Helical" evidence="1">
    <location>
        <begin position="21"/>
        <end position="46"/>
    </location>
</feature>
<evidence type="ECO:0000313" key="3">
    <source>
        <dbReference type="EMBL" id="RMB56965.1"/>
    </source>
</evidence>
<keyword evidence="4" id="KW-1185">Reference proteome</keyword>
<sequence>MSLPSYPQNHFLQDNTKLKRLFSFYFKLWGLYILFAIAFGILATYYPEFKNEDYEQTFLKKLLDESPLQLFVLAVIFAPIIEEMMFRTLIRPSHNDLMLFITAWPIFYVNRFIPVDVHWVVKIVFIAVFLFTVYYLLIQGIPERKTLRLRNFLERQAWAVLVITSLIFGLVHINNYVDEFAVDLALFMLIVPRILSGWMMGLLKLRNKHLIWSIALHALNNGVVVLIMIWAR</sequence>
<feature type="transmembrane region" description="Helical" evidence="1">
    <location>
        <begin position="180"/>
        <end position="203"/>
    </location>
</feature>
<accession>A0A3M0FWU0</accession>
<comment type="caution">
    <text evidence="3">The sequence shown here is derived from an EMBL/GenBank/DDBJ whole genome shotgun (WGS) entry which is preliminary data.</text>
</comment>
<evidence type="ECO:0000313" key="4">
    <source>
        <dbReference type="Proteomes" id="UP000281985"/>
    </source>
</evidence>
<keyword evidence="1" id="KW-1133">Transmembrane helix</keyword>
<dbReference type="EMBL" id="REFV01000013">
    <property type="protein sequence ID" value="RMB56965.1"/>
    <property type="molecule type" value="Genomic_DNA"/>
</dbReference>